<evidence type="ECO:0000256" key="3">
    <source>
        <dbReference type="SAM" id="MobiDB-lite"/>
    </source>
</evidence>
<dbReference type="SUPFAM" id="SSF48403">
    <property type="entry name" value="Ankyrin repeat"/>
    <property type="match status" value="2"/>
</dbReference>
<keyword evidence="2" id="KW-0040">ANK repeat</keyword>
<reference evidence="4" key="1">
    <citation type="submission" date="2018-05" db="EMBL/GenBank/DDBJ databases">
        <authorList>
            <person name="Lanie J.A."/>
            <person name="Ng W.-L."/>
            <person name="Kazmierczak K.M."/>
            <person name="Andrzejewski T.M."/>
            <person name="Davidsen T.M."/>
            <person name="Wayne K.J."/>
            <person name="Tettelin H."/>
            <person name="Glass J.I."/>
            <person name="Rusch D."/>
            <person name="Podicherti R."/>
            <person name="Tsui H.-C.T."/>
            <person name="Winkler M.E."/>
        </authorList>
    </citation>
    <scope>NUCLEOTIDE SEQUENCE</scope>
</reference>
<evidence type="ECO:0000313" key="4">
    <source>
        <dbReference type="EMBL" id="SUZ58478.1"/>
    </source>
</evidence>
<dbReference type="Pfam" id="PF12796">
    <property type="entry name" value="Ank_2"/>
    <property type="match status" value="2"/>
</dbReference>
<sequence length="612" mass="63616">VAVKRRSAVMAVGIGMLTVVLSAAAQPVAPVADAARSGNPSAMRALLQQGADVNEAQGDGMSALHWAAERGDRAMAEMLVFAGADVEAVTRIGDYSPLHIASMAGHTAVIEWLLEAGANVSAVTSTSGTSPLHFAAASGSAAAVVTLLDGGADIDAVEDAWGQTPLIFAASRNRAETVRTLLARGADPAITSKSVDLVTEGRLAGLARERQRAVLAAFRADDGTPTQSQVQAAVLAARTRYLAGEVEEEEEDSAARPTIDSKGGLTALLHAARQGHMGAVTALLDGGADINQVSAGDATSPLLMATINAQFDLAMLLIERGADPNLAASINGVAPLWAAVNAEWQPRTRFPQPQEHGLQQASYLDVIRALLGVGADPDARLTRHPWYMVYSGCGNRNCGLVDTEGSTAFWRAAYATDLSAMRLLAEYGADPRIPTKAPRPRRARGGTTAENEEESSVPAVLPAAPGLWVATDLSTMGPDPSGLPPYKEGDPAVYPIHAASGAGYGEGFAGNAHRHAPDAWLAAVEYLVGLGAVVNQRDHNGYNAIHHAAARGDDALILYLVEQGGDVTVVSRRGQTTADMANGPVQRVSPIPETVALLESLGSKNNQNCVSC</sequence>
<feature type="region of interest" description="Disordered" evidence="3">
    <location>
        <begin position="431"/>
        <end position="457"/>
    </location>
</feature>
<dbReference type="PRINTS" id="PR01415">
    <property type="entry name" value="ANKYRIN"/>
</dbReference>
<dbReference type="SMART" id="SM00248">
    <property type="entry name" value="ANK"/>
    <property type="match status" value="10"/>
</dbReference>
<keyword evidence="1" id="KW-0677">Repeat</keyword>
<feature type="non-terminal residue" evidence="4">
    <location>
        <position position="1"/>
    </location>
</feature>
<protein>
    <submittedName>
        <fullName evidence="4">Uncharacterized protein</fullName>
    </submittedName>
</protein>
<accession>A0A381NX54</accession>
<dbReference type="EMBL" id="UINC01000622">
    <property type="protein sequence ID" value="SUZ58478.1"/>
    <property type="molecule type" value="Genomic_DNA"/>
</dbReference>
<proteinExistence type="predicted"/>
<dbReference type="InterPro" id="IPR036770">
    <property type="entry name" value="Ankyrin_rpt-contain_sf"/>
</dbReference>
<dbReference type="PROSITE" id="PS50088">
    <property type="entry name" value="ANK_REPEAT"/>
    <property type="match status" value="8"/>
</dbReference>
<organism evidence="4">
    <name type="scientific">marine metagenome</name>
    <dbReference type="NCBI Taxonomy" id="408172"/>
    <lineage>
        <taxon>unclassified sequences</taxon>
        <taxon>metagenomes</taxon>
        <taxon>ecological metagenomes</taxon>
    </lineage>
</organism>
<dbReference type="PROSITE" id="PS50297">
    <property type="entry name" value="ANK_REP_REGION"/>
    <property type="match status" value="7"/>
</dbReference>
<dbReference type="AlphaFoldDB" id="A0A381NX54"/>
<evidence type="ECO:0000256" key="1">
    <source>
        <dbReference type="ARBA" id="ARBA00022737"/>
    </source>
</evidence>
<dbReference type="Pfam" id="PF13637">
    <property type="entry name" value="Ank_4"/>
    <property type="match status" value="1"/>
</dbReference>
<evidence type="ECO:0000256" key="2">
    <source>
        <dbReference type="ARBA" id="ARBA00023043"/>
    </source>
</evidence>
<gene>
    <name evidence="4" type="ORF">METZ01_LOCUS11332</name>
</gene>
<name>A0A381NX54_9ZZZZ</name>
<dbReference type="PANTHER" id="PTHR24171">
    <property type="entry name" value="ANKYRIN REPEAT DOMAIN-CONTAINING PROTEIN 39-RELATED"/>
    <property type="match status" value="1"/>
</dbReference>
<dbReference type="Gene3D" id="1.25.40.20">
    <property type="entry name" value="Ankyrin repeat-containing domain"/>
    <property type="match status" value="5"/>
</dbReference>
<dbReference type="InterPro" id="IPR002110">
    <property type="entry name" value="Ankyrin_rpt"/>
</dbReference>